<proteinExistence type="inferred from homology"/>
<accession>A0ABW2NNI5</accession>
<comment type="similarity">
    <text evidence="1">Belongs to the GerABKA family.</text>
</comment>
<organism evidence="4 5">
    <name type="scientific">Bhargavaea changchunensis</name>
    <dbReference type="NCBI Taxonomy" id="2134037"/>
    <lineage>
        <taxon>Bacteria</taxon>
        <taxon>Bacillati</taxon>
        <taxon>Bacillota</taxon>
        <taxon>Bacilli</taxon>
        <taxon>Bacillales</taxon>
        <taxon>Caryophanaceae</taxon>
        <taxon>Bhargavaea</taxon>
    </lineage>
</organism>
<feature type="transmembrane region" description="Helical" evidence="3">
    <location>
        <begin position="315"/>
        <end position="337"/>
    </location>
</feature>
<sequence length="521" mass="57730">MSDFLKRLFNGQSGQPEKGGAQGAVPKEAFSLVLDFNTKRFEDLFRYPLNSALKRRELRIPSVNRRAVVLFVDGTADSDKIAEQVIKPLMEWKAGRESADHLVDELKNNVLTISGRETVEDLNQAVAKLIDGSAVLLIDGENQAIAVDSAGFENRSVAEPTREIVIKGPKSAFVESSAINHSLIRRQVKDHRLISETMTVGTQSPQNISVLYLSHIADPQLVENVKDKISQADRDAILTLFQMEELLEERPYSLFPSTMTTERPDRAGSFLLEGHVVLLMDNSPDALIAPITFWSLYHTAEDQFLRWAYGNFARLIRLFALFFSLLMPAIYLAVVTFHPEMIPTDLLLAIAASRERVPFPTLLELLLLELTFEILREAGIRVPTPLGTTIGIVGALILGQAAVQANLVSPLLVVVIAITGLSSFAIPDVGLSVMTRIIRFTFVFAAYAMGFIGIALVLAVLLAYATSIKSFGVPFFAPLSPHMPSSRDLLFRPIIRKQWLRPLSMKPRDAIRSKPEGGDRQ</sequence>
<evidence type="ECO:0000313" key="4">
    <source>
        <dbReference type="EMBL" id="MFC7366291.1"/>
    </source>
</evidence>
<name>A0ABW2NNI5_9BACL</name>
<comment type="caution">
    <text evidence="4">The sequence shown here is derived from an EMBL/GenBank/DDBJ whole genome shotgun (WGS) entry which is preliminary data.</text>
</comment>
<feature type="transmembrane region" description="Helical" evidence="3">
    <location>
        <begin position="382"/>
        <end position="401"/>
    </location>
</feature>
<keyword evidence="5" id="KW-1185">Reference proteome</keyword>
<dbReference type="PANTHER" id="PTHR22550:SF5">
    <property type="entry name" value="LEUCINE ZIPPER PROTEIN 4"/>
    <property type="match status" value="1"/>
</dbReference>
<keyword evidence="3" id="KW-1133">Transmembrane helix</keyword>
<dbReference type="PANTHER" id="PTHR22550">
    <property type="entry name" value="SPORE GERMINATION PROTEIN"/>
    <property type="match status" value="1"/>
</dbReference>
<dbReference type="RefSeq" id="WP_157294353.1">
    <property type="nucleotide sequence ID" value="NZ_JBHTCT010000036.1"/>
</dbReference>
<evidence type="ECO:0000313" key="5">
    <source>
        <dbReference type="Proteomes" id="UP001596483"/>
    </source>
</evidence>
<reference evidence="5" key="1">
    <citation type="journal article" date="2019" name="Int. J. Syst. Evol. Microbiol.">
        <title>The Global Catalogue of Microorganisms (GCM) 10K type strain sequencing project: providing services to taxonomists for standard genome sequencing and annotation.</title>
        <authorList>
            <consortium name="The Broad Institute Genomics Platform"/>
            <consortium name="The Broad Institute Genome Sequencing Center for Infectious Disease"/>
            <person name="Wu L."/>
            <person name="Ma J."/>
        </authorList>
    </citation>
    <scope>NUCLEOTIDE SEQUENCE [LARGE SCALE GENOMIC DNA]</scope>
    <source>
        <strain evidence="5">JCM 4738</strain>
    </source>
</reference>
<keyword evidence="2 3" id="KW-0472">Membrane</keyword>
<evidence type="ECO:0000256" key="2">
    <source>
        <dbReference type="ARBA" id="ARBA00023136"/>
    </source>
</evidence>
<dbReference type="Pfam" id="PF03323">
    <property type="entry name" value="GerA"/>
    <property type="match status" value="1"/>
</dbReference>
<feature type="transmembrane region" description="Helical" evidence="3">
    <location>
        <begin position="438"/>
        <end position="465"/>
    </location>
</feature>
<dbReference type="Proteomes" id="UP001596483">
    <property type="component" value="Unassembled WGS sequence"/>
</dbReference>
<evidence type="ECO:0000256" key="3">
    <source>
        <dbReference type="SAM" id="Phobius"/>
    </source>
</evidence>
<dbReference type="EMBL" id="JBHTCT010000036">
    <property type="protein sequence ID" value="MFC7366291.1"/>
    <property type="molecule type" value="Genomic_DNA"/>
</dbReference>
<keyword evidence="3" id="KW-0812">Transmembrane</keyword>
<feature type="transmembrane region" description="Helical" evidence="3">
    <location>
        <begin position="407"/>
        <end position="426"/>
    </location>
</feature>
<protein>
    <submittedName>
        <fullName evidence="4">Spore germination protein</fullName>
    </submittedName>
</protein>
<dbReference type="InterPro" id="IPR004995">
    <property type="entry name" value="Spore_Ger"/>
</dbReference>
<dbReference type="InterPro" id="IPR050768">
    <property type="entry name" value="UPF0353/GerABKA_families"/>
</dbReference>
<gene>
    <name evidence="4" type="ORF">ACFQQH_14285</name>
</gene>
<evidence type="ECO:0000256" key="1">
    <source>
        <dbReference type="ARBA" id="ARBA00005278"/>
    </source>
</evidence>
<dbReference type="PIRSF" id="PIRSF005690">
    <property type="entry name" value="GerBA"/>
    <property type="match status" value="1"/>
</dbReference>